<evidence type="ECO:0000313" key="3">
    <source>
        <dbReference type="Proteomes" id="UP001054945"/>
    </source>
</evidence>
<protein>
    <submittedName>
        <fullName evidence="2">Uncharacterized protein</fullName>
    </submittedName>
</protein>
<name>A0AAV4V5U1_CAEEX</name>
<reference evidence="2 3" key="1">
    <citation type="submission" date="2021-06" db="EMBL/GenBank/DDBJ databases">
        <title>Caerostris extrusa draft genome.</title>
        <authorList>
            <person name="Kono N."/>
            <person name="Arakawa K."/>
        </authorList>
    </citation>
    <scope>NUCLEOTIDE SEQUENCE [LARGE SCALE GENOMIC DNA]</scope>
</reference>
<proteinExistence type="predicted"/>
<feature type="compositionally biased region" description="Polar residues" evidence="1">
    <location>
        <begin position="236"/>
        <end position="257"/>
    </location>
</feature>
<dbReference type="EMBL" id="BPLR01013984">
    <property type="protein sequence ID" value="GIY65383.1"/>
    <property type="molecule type" value="Genomic_DNA"/>
</dbReference>
<feature type="compositionally biased region" description="Polar residues" evidence="1">
    <location>
        <begin position="528"/>
        <end position="544"/>
    </location>
</feature>
<feature type="region of interest" description="Disordered" evidence="1">
    <location>
        <begin position="341"/>
        <end position="456"/>
    </location>
</feature>
<evidence type="ECO:0000313" key="2">
    <source>
        <dbReference type="EMBL" id="GIY65383.1"/>
    </source>
</evidence>
<feature type="compositionally biased region" description="Basic and acidic residues" evidence="1">
    <location>
        <begin position="213"/>
        <end position="233"/>
    </location>
</feature>
<evidence type="ECO:0000256" key="1">
    <source>
        <dbReference type="SAM" id="MobiDB-lite"/>
    </source>
</evidence>
<feature type="compositionally biased region" description="Basic and acidic residues" evidence="1">
    <location>
        <begin position="297"/>
        <end position="314"/>
    </location>
</feature>
<feature type="compositionally biased region" description="Basic and acidic residues" evidence="1">
    <location>
        <begin position="358"/>
        <end position="370"/>
    </location>
</feature>
<keyword evidence="3" id="KW-1185">Reference proteome</keyword>
<sequence length="682" mass="75966">MEPVTKNKLLLLLLLKLRKRRLPKPKSPEPKVQKLEIEETTKGTTIVSVDTEIKEALTTAEFKTETSPSIEAKTLSTTEQISEAETKELVSKDQITTASSFETSDELFTETKAFKSESPITEFEKCKKQKFQKLKRNLQRKKVTFTSIGVQSTEKISPISEEKLQKNNRKKLKHLELRVQKWKLIAQQKKSPCSRYHRKTVSEEKTGSTSSDEIEKFTTIKQTDEPEIKEIASKEQIATTPVFETSELSIETKTLGTESPKLEDESTTRKESVPTDGAEIVEKMTTFSEEITATEAEKLFTKNPTDETEIKEAEQTTMSSTTEVTQDVFIEAKTTGTRNKITEKSTEFLSTSTSSISEEGKETKLEEKHTQTTSILLPVTDASTHKKLFEDSTPSSFTSEAETSTFKKTTVTESPDFETTTVSTDFSPKTATSTLSSEEDIKTGTPKTTLGTASSTFEATETEIITSKSDDEVSISLGIKLDKTTTLSSQDKFTTLKDEIKETTASLLPEKFTGVTDATTVKESEFSDTTTLKHTQESSVTDTEISPKTDIIESETTSIAPKTSSHLDITTEAITKVTTLVTTDTSEKELKETELVESVKTTDKFTTEEALITGSEESAVTQTKVTDFDERHLTTKEIQEPKIELTTTGIVKTDAETTAQHFTPIPEIKISSTRKEFEEKKL</sequence>
<feature type="region of interest" description="Disordered" evidence="1">
    <location>
        <begin position="193"/>
        <end position="278"/>
    </location>
</feature>
<feature type="region of interest" description="Disordered" evidence="1">
    <location>
        <begin position="297"/>
        <end position="324"/>
    </location>
</feature>
<feature type="compositionally biased region" description="Low complexity" evidence="1">
    <location>
        <begin position="392"/>
        <end position="406"/>
    </location>
</feature>
<gene>
    <name evidence="2" type="ORF">CEXT_777201</name>
</gene>
<feature type="compositionally biased region" description="Polar residues" evidence="1">
    <location>
        <begin position="315"/>
        <end position="324"/>
    </location>
</feature>
<organism evidence="2 3">
    <name type="scientific">Caerostris extrusa</name>
    <name type="common">Bark spider</name>
    <name type="synonym">Caerostris bankana</name>
    <dbReference type="NCBI Taxonomy" id="172846"/>
    <lineage>
        <taxon>Eukaryota</taxon>
        <taxon>Metazoa</taxon>
        <taxon>Ecdysozoa</taxon>
        <taxon>Arthropoda</taxon>
        <taxon>Chelicerata</taxon>
        <taxon>Arachnida</taxon>
        <taxon>Araneae</taxon>
        <taxon>Araneomorphae</taxon>
        <taxon>Entelegynae</taxon>
        <taxon>Araneoidea</taxon>
        <taxon>Araneidae</taxon>
        <taxon>Caerostris</taxon>
    </lineage>
</organism>
<dbReference type="Proteomes" id="UP001054945">
    <property type="component" value="Unassembled WGS sequence"/>
</dbReference>
<feature type="region of interest" description="Disordered" evidence="1">
    <location>
        <begin position="528"/>
        <end position="547"/>
    </location>
</feature>
<comment type="caution">
    <text evidence="2">The sequence shown here is derived from an EMBL/GenBank/DDBJ whole genome shotgun (WGS) entry which is preliminary data.</text>
</comment>
<feature type="compositionally biased region" description="Polar residues" evidence="1">
    <location>
        <begin position="407"/>
        <end position="436"/>
    </location>
</feature>
<accession>A0AAV4V5U1</accession>
<dbReference type="AlphaFoldDB" id="A0AAV4V5U1"/>
<feature type="compositionally biased region" description="Polar residues" evidence="1">
    <location>
        <begin position="347"/>
        <end position="357"/>
    </location>
</feature>
<feature type="compositionally biased region" description="Basic and acidic residues" evidence="1">
    <location>
        <begin position="260"/>
        <end position="273"/>
    </location>
</feature>